<dbReference type="OrthoDB" id="7470921at2"/>
<keyword evidence="4" id="KW-1185">Reference proteome</keyword>
<evidence type="ECO:0008006" key="5">
    <source>
        <dbReference type="Google" id="ProtNLM"/>
    </source>
</evidence>
<dbReference type="RefSeq" id="WP_014442824.1">
    <property type="nucleotide sequence ID" value="NC_017093.1"/>
</dbReference>
<dbReference type="InterPro" id="IPR002878">
    <property type="entry name" value="ChsH2_C"/>
</dbReference>
<proteinExistence type="predicted"/>
<feature type="domain" description="ChsH2 C-terminal OB-fold" evidence="1">
    <location>
        <begin position="54"/>
        <end position="118"/>
    </location>
</feature>
<evidence type="ECO:0000259" key="1">
    <source>
        <dbReference type="Pfam" id="PF01796"/>
    </source>
</evidence>
<dbReference type="SUPFAM" id="SSF50249">
    <property type="entry name" value="Nucleic acid-binding proteins"/>
    <property type="match status" value="1"/>
</dbReference>
<dbReference type="PANTHER" id="PTHR34075">
    <property type="entry name" value="BLR3430 PROTEIN"/>
    <property type="match status" value="1"/>
</dbReference>
<dbReference type="KEGG" id="ams:AMIS_27090"/>
<reference evidence="3 4" key="1">
    <citation type="submission" date="2012-02" db="EMBL/GenBank/DDBJ databases">
        <title>Complete genome sequence of Actinoplanes missouriensis 431 (= NBRC 102363).</title>
        <authorList>
            <person name="Ohnishi Y."/>
            <person name="Ishikawa J."/>
            <person name="Sekine M."/>
            <person name="Hosoyama A."/>
            <person name="Harada T."/>
            <person name="Narita H."/>
            <person name="Hata T."/>
            <person name="Konno Y."/>
            <person name="Tutikane K."/>
            <person name="Fujita N."/>
            <person name="Horinouchi S."/>
            <person name="Hayakawa M."/>
        </authorList>
    </citation>
    <scope>NUCLEOTIDE SEQUENCE [LARGE SCALE GENOMIC DNA]</scope>
    <source>
        <strain evidence="4">ATCC 14538 / DSM 43046 / CBS 188.64 / JCM 3121 / NBRC 102363 / NCIMB 12654 / NRRL B-3342 / UNCC 431</strain>
    </source>
</reference>
<gene>
    <name evidence="3" type="ordered locus">AMIS_27090</name>
</gene>
<protein>
    <recommendedName>
        <fullName evidence="5">DUF35 domain-containing protein</fullName>
    </recommendedName>
</protein>
<dbReference type="Pfam" id="PF01796">
    <property type="entry name" value="OB_ChsH2_C"/>
    <property type="match status" value="1"/>
</dbReference>
<dbReference type="AlphaFoldDB" id="I0H4J2"/>
<dbReference type="PATRIC" id="fig|512565.3.peg.2709"/>
<feature type="domain" description="ChsH2 rubredoxin-like zinc ribbon" evidence="2">
    <location>
        <begin position="17"/>
        <end position="52"/>
    </location>
</feature>
<dbReference type="eggNOG" id="COG1545">
    <property type="taxonomic scope" value="Bacteria"/>
</dbReference>
<dbReference type="STRING" id="512565.AMIS_27090"/>
<evidence type="ECO:0000313" key="4">
    <source>
        <dbReference type="Proteomes" id="UP000007882"/>
    </source>
</evidence>
<dbReference type="InterPro" id="IPR022002">
    <property type="entry name" value="ChsH2_Znr"/>
</dbReference>
<evidence type="ECO:0000259" key="2">
    <source>
        <dbReference type="Pfam" id="PF12172"/>
    </source>
</evidence>
<dbReference type="InterPro" id="IPR052513">
    <property type="entry name" value="Thioester_dehydratase-like"/>
</dbReference>
<sequence length="136" mass="14898">MSEKATPVPTPETMPYWEGAKAGQLRIQRCHTCRNAFFYPRISCPGCGSDDVAWFTASGQATLTSYIINHRAARGFTAPYVIAIVTLAEGPRLTTNIVGVQPHPDALRLDMPLQVRFEQRGDVAVPVFTPAHEVTA</sequence>
<dbReference type="Pfam" id="PF12172">
    <property type="entry name" value="zf-ChsH2"/>
    <property type="match status" value="1"/>
</dbReference>
<dbReference type="PANTHER" id="PTHR34075:SF5">
    <property type="entry name" value="BLR3430 PROTEIN"/>
    <property type="match status" value="1"/>
</dbReference>
<dbReference type="Gene3D" id="6.10.30.10">
    <property type="match status" value="1"/>
</dbReference>
<dbReference type="Proteomes" id="UP000007882">
    <property type="component" value="Chromosome"/>
</dbReference>
<dbReference type="EMBL" id="AP012319">
    <property type="protein sequence ID" value="BAL87929.1"/>
    <property type="molecule type" value="Genomic_DNA"/>
</dbReference>
<dbReference type="HOGENOM" id="CLU_119412_1_0_11"/>
<accession>I0H4J2</accession>
<name>I0H4J2_ACTM4</name>
<dbReference type="InterPro" id="IPR012340">
    <property type="entry name" value="NA-bd_OB-fold"/>
</dbReference>
<evidence type="ECO:0000313" key="3">
    <source>
        <dbReference type="EMBL" id="BAL87929.1"/>
    </source>
</evidence>
<organism evidence="3 4">
    <name type="scientific">Actinoplanes missouriensis (strain ATCC 14538 / DSM 43046 / CBS 188.64 / JCM 3121 / NBRC 102363 / NCIMB 12654 / NRRL B-3342 / UNCC 431)</name>
    <dbReference type="NCBI Taxonomy" id="512565"/>
    <lineage>
        <taxon>Bacteria</taxon>
        <taxon>Bacillati</taxon>
        <taxon>Actinomycetota</taxon>
        <taxon>Actinomycetes</taxon>
        <taxon>Micromonosporales</taxon>
        <taxon>Micromonosporaceae</taxon>
        <taxon>Actinoplanes</taxon>
    </lineage>
</organism>